<dbReference type="PANTHER" id="PTHR12732:SF0">
    <property type="entry name" value="PCI DOMAIN-CONTAINING PROTEIN 2"/>
    <property type="match status" value="1"/>
</dbReference>
<reference evidence="21" key="2">
    <citation type="submission" date="2023-06" db="EMBL/GenBank/DDBJ databases">
        <authorList>
            <person name="Ma L."/>
            <person name="Liu K.-W."/>
            <person name="Li Z."/>
            <person name="Hsiao Y.-Y."/>
            <person name="Qi Y."/>
            <person name="Fu T."/>
            <person name="Tang G."/>
            <person name="Zhang D."/>
            <person name="Sun W.-H."/>
            <person name="Liu D.-K."/>
            <person name="Li Y."/>
            <person name="Chen G.-Z."/>
            <person name="Liu X.-D."/>
            <person name="Liao X.-Y."/>
            <person name="Jiang Y.-T."/>
            <person name="Yu X."/>
            <person name="Hao Y."/>
            <person name="Huang J."/>
            <person name="Zhao X.-W."/>
            <person name="Ke S."/>
            <person name="Chen Y.-Y."/>
            <person name="Wu W.-L."/>
            <person name="Hsu J.-L."/>
            <person name="Lin Y.-F."/>
            <person name="Huang M.-D."/>
            <person name="Li C.-Y."/>
            <person name="Huang L."/>
            <person name="Wang Z.-W."/>
            <person name="Zhao X."/>
            <person name="Zhong W.-Y."/>
            <person name="Peng D.-H."/>
            <person name="Ahmad S."/>
            <person name="Lan S."/>
            <person name="Zhang J.-S."/>
            <person name="Tsai W.-C."/>
            <person name="Van De Peer Y."/>
            <person name="Liu Z.-J."/>
        </authorList>
    </citation>
    <scope>NUCLEOTIDE SEQUENCE</scope>
    <source>
        <strain evidence="21">CP</strain>
        <tissue evidence="21">Leaves</tissue>
    </source>
</reference>
<gene>
    <name evidence="21" type="primary">ATL12</name>
    <name evidence="21" type="ORF">QJS10_CPA10g01691</name>
</gene>
<dbReference type="EC" id="2.3.2.27" evidence="4"/>
<evidence type="ECO:0000256" key="4">
    <source>
        <dbReference type="ARBA" id="ARBA00012483"/>
    </source>
</evidence>
<dbReference type="SUPFAM" id="SSF57850">
    <property type="entry name" value="RING/U-box"/>
    <property type="match status" value="1"/>
</dbReference>
<keyword evidence="10" id="KW-0833">Ubl conjugation pathway</keyword>
<dbReference type="PROSITE" id="PS50089">
    <property type="entry name" value="ZF_RING_2"/>
    <property type="match status" value="1"/>
</dbReference>
<dbReference type="GO" id="GO:0000973">
    <property type="term" value="P:post-transcriptional tethering of RNA polymerase II gene DNA at nuclear periphery"/>
    <property type="evidence" value="ECO:0007669"/>
    <property type="project" value="TreeGrafter"/>
</dbReference>
<feature type="transmembrane region" description="Helical" evidence="17">
    <location>
        <begin position="43"/>
        <end position="66"/>
    </location>
</feature>
<dbReference type="GO" id="GO:0016973">
    <property type="term" value="P:poly(A)+ mRNA export from nucleus"/>
    <property type="evidence" value="ECO:0007669"/>
    <property type="project" value="TreeGrafter"/>
</dbReference>
<evidence type="ECO:0000256" key="15">
    <source>
        <dbReference type="PROSITE-ProRule" id="PRU00175"/>
    </source>
</evidence>
<dbReference type="FunFam" id="3.30.40.10:FF:000285">
    <property type="entry name" value="RING-H2 finger protein ATL43"/>
    <property type="match status" value="1"/>
</dbReference>
<dbReference type="SMART" id="SM00184">
    <property type="entry name" value="RING"/>
    <property type="match status" value="1"/>
</dbReference>
<dbReference type="InterPro" id="IPR000717">
    <property type="entry name" value="PCI_dom"/>
</dbReference>
<evidence type="ECO:0000256" key="10">
    <source>
        <dbReference type="ARBA" id="ARBA00022786"/>
    </source>
</evidence>
<evidence type="ECO:0000256" key="17">
    <source>
        <dbReference type="SAM" id="Phobius"/>
    </source>
</evidence>
<keyword evidence="9 15" id="KW-0863">Zinc-finger</keyword>
<dbReference type="Proteomes" id="UP001180020">
    <property type="component" value="Unassembled WGS sequence"/>
</dbReference>
<evidence type="ECO:0000256" key="2">
    <source>
        <dbReference type="ARBA" id="ARBA00004167"/>
    </source>
</evidence>
<dbReference type="GO" id="GO:0003723">
    <property type="term" value="F:RNA binding"/>
    <property type="evidence" value="ECO:0007669"/>
    <property type="project" value="InterPro"/>
</dbReference>
<dbReference type="GO" id="GO:0061630">
    <property type="term" value="F:ubiquitin protein ligase activity"/>
    <property type="evidence" value="ECO:0007669"/>
    <property type="project" value="UniProtKB-EC"/>
</dbReference>
<evidence type="ECO:0000256" key="14">
    <source>
        <dbReference type="ARBA" id="ARBA00024209"/>
    </source>
</evidence>
<keyword evidence="7" id="KW-0479">Metal-binding</keyword>
<evidence type="ECO:0000256" key="11">
    <source>
        <dbReference type="ARBA" id="ARBA00022833"/>
    </source>
</evidence>
<protein>
    <recommendedName>
        <fullName evidence="4">RING-type E3 ubiquitin transferase</fullName>
        <ecNumber evidence="4">2.3.2.27</ecNumber>
    </recommendedName>
</protein>
<dbReference type="EMBL" id="JAUJYO010000010">
    <property type="protein sequence ID" value="KAK1305570.1"/>
    <property type="molecule type" value="Genomic_DNA"/>
</dbReference>
<keyword evidence="22" id="KW-1185">Reference proteome</keyword>
<reference evidence="21" key="1">
    <citation type="journal article" date="2023" name="Nat. Commun.">
        <title>Diploid and tetraploid genomes of Acorus and the evolution of monocots.</title>
        <authorList>
            <person name="Ma L."/>
            <person name="Liu K.W."/>
            <person name="Li Z."/>
            <person name="Hsiao Y.Y."/>
            <person name="Qi Y."/>
            <person name="Fu T."/>
            <person name="Tang G.D."/>
            <person name="Zhang D."/>
            <person name="Sun W.H."/>
            <person name="Liu D.K."/>
            <person name="Li Y."/>
            <person name="Chen G.Z."/>
            <person name="Liu X.D."/>
            <person name="Liao X.Y."/>
            <person name="Jiang Y.T."/>
            <person name="Yu X."/>
            <person name="Hao Y."/>
            <person name="Huang J."/>
            <person name="Zhao X.W."/>
            <person name="Ke S."/>
            <person name="Chen Y.Y."/>
            <person name="Wu W.L."/>
            <person name="Hsu J.L."/>
            <person name="Lin Y.F."/>
            <person name="Huang M.D."/>
            <person name="Li C.Y."/>
            <person name="Huang L."/>
            <person name="Wang Z.W."/>
            <person name="Zhao X."/>
            <person name="Zhong W.Y."/>
            <person name="Peng D.H."/>
            <person name="Ahmad S."/>
            <person name="Lan S."/>
            <person name="Zhang J.S."/>
            <person name="Tsai W.C."/>
            <person name="Van de Peer Y."/>
            <person name="Liu Z.J."/>
        </authorList>
    </citation>
    <scope>NUCLEOTIDE SEQUENCE</scope>
    <source>
        <strain evidence="21">CP</strain>
    </source>
</reference>
<evidence type="ECO:0000256" key="8">
    <source>
        <dbReference type="ARBA" id="ARBA00022729"/>
    </source>
</evidence>
<evidence type="ECO:0000256" key="13">
    <source>
        <dbReference type="ARBA" id="ARBA00023136"/>
    </source>
</evidence>
<feature type="domain" description="RING-type" evidence="19">
    <location>
        <begin position="123"/>
        <end position="165"/>
    </location>
</feature>
<dbReference type="Gene3D" id="3.30.40.10">
    <property type="entry name" value="Zinc/RING finger domain, C3HC4 (zinc finger)"/>
    <property type="match status" value="1"/>
</dbReference>
<accession>A0AAV9DWM0</accession>
<dbReference type="GO" id="GO:0008270">
    <property type="term" value="F:zinc ion binding"/>
    <property type="evidence" value="ECO:0007669"/>
    <property type="project" value="UniProtKB-KW"/>
</dbReference>
<dbReference type="GO" id="GO:0016020">
    <property type="term" value="C:membrane"/>
    <property type="evidence" value="ECO:0007669"/>
    <property type="project" value="UniProtKB-SubCell"/>
</dbReference>
<keyword evidence="8 18" id="KW-0732">Signal</keyword>
<comment type="pathway">
    <text evidence="3">Protein modification; protein ubiquitination.</text>
</comment>
<dbReference type="InterPro" id="IPR013083">
    <property type="entry name" value="Znf_RING/FYVE/PHD"/>
</dbReference>
<feature type="signal peptide" evidence="18">
    <location>
        <begin position="1"/>
        <end position="19"/>
    </location>
</feature>
<dbReference type="CDD" id="cd16461">
    <property type="entry name" value="RING-H2_EL5-like"/>
    <property type="match status" value="1"/>
</dbReference>
<keyword evidence="5" id="KW-0808">Transferase</keyword>
<feature type="domain" description="PCI" evidence="20">
    <location>
        <begin position="418"/>
        <end position="586"/>
    </location>
</feature>
<comment type="similarity">
    <text evidence="14">Belongs to the RING-type zinc finger family. ATL subfamily.</text>
</comment>
<dbReference type="Pfam" id="PF13639">
    <property type="entry name" value="zf-RING_2"/>
    <property type="match status" value="1"/>
</dbReference>
<dbReference type="GO" id="GO:0003690">
    <property type="term" value="F:double-stranded DNA binding"/>
    <property type="evidence" value="ECO:0007669"/>
    <property type="project" value="InterPro"/>
</dbReference>
<comment type="caution">
    <text evidence="21">The sequence shown here is derived from an EMBL/GenBank/DDBJ whole genome shotgun (WGS) entry which is preliminary data.</text>
</comment>
<evidence type="ECO:0000259" key="20">
    <source>
        <dbReference type="PROSITE" id="PS50250"/>
    </source>
</evidence>
<evidence type="ECO:0000256" key="7">
    <source>
        <dbReference type="ARBA" id="ARBA00022723"/>
    </source>
</evidence>
<keyword evidence="6 17" id="KW-0812">Transmembrane</keyword>
<dbReference type="SMART" id="SM00753">
    <property type="entry name" value="PAM"/>
    <property type="match status" value="1"/>
</dbReference>
<keyword evidence="13 17" id="KW-0472">Membrane</keyword>
<evidence type="ECO:0000256" key="16">
    <source>
        <dbReference type="SAM" id="Coils"/>
    </source>
</evidence>
<evidence type="ECO:0000313" key="22">
    <source>
        <dbReference type="Proteomes" id="UP001180020"/>
    </source>
</evidence>
<keyword evidence="16" id="KW-0175">Coiled coil</keyword>
<comment type="catalytic activity">
    <reaction evidence="1">
        <text>S-ubiquitinyl-[E2 ubiquitin-conjugating enzyme]-L-cysteine + [acceptor protein]-L-lysine = [E2 ubiquitin-conjugating enzyme]-L-cysteine + N(6)-ubiquitinyl-[acceptor protein]-L-lysine.</text>
        <dbReference type="EC" id="2.3.2.27"/>
    </reaction>
</comment>
<feature type="chain" id="PRO_5043911437" description="RING-type E3 ubiquitin transferase" evidence="18">
    <location>
        <begin position="20"/>
        <end position="586"/>
    </location>
</feature>
<dbReference type="PROSITE" id="PS50250">
    <property type="entry name" value="PCI"/>
    <property type="match status" value="1"/>
</dbReference>
<dbReference type="AlphaFoldDB" id="A0AAV9DWM0"/>
<keyword evidence="12 17" id="KW-1133">Transmembrane helix</keyword>
<dbReference type="PANTHER" id="PTHR12732">
    <property type="entry name" value="UNCHARACTERIZED PROTEASOME COMPONENT REGION PCI-CONTAINING"/>
    <property type="match status" value="1"/>
</dbReference>
<evidence type="ECO:0000256" key="9">
    <source>
        <dbReference type="ARBA" id="ARBA00022771"/>
    </source>
</evidence>
<keyword evidence="11" id="KW-0862">Zinc</keyword>
<evidence type="ECO:0000313" key="21">
    <source>
        <dbReference type="EMBL" id="KAK1305570.1"/>
    </source>
</evidence>
<feature type="coiled-coil region" evidence="16">
    <location>
        <begin position="306"/>
        <end position="333"/>
    </location>
</feature>
<evidence type="ECO:0000256" key="12">
    <source>
        <dbReference type="ARBA" id="ARBA00022989"/>
    </source>
</evidence>
<name>A0AAV9DWM0_ACOCL</name>
<organism evidence="21 22">
    <name type="scientific">Acorus calamus</name>
    <name type="common">Sweet flag</name>
    <dbReference type="NCBI Taxonomy" id="4465"/>
    <lineage>
        <taxon>Eukaryota</taxon>
        <taxon>Viridiplantae</taxon>
        <taxon>Streptophyta</taxon>
        <taxon>Embryophyta</taxon>
        <taxon>Tracheophyta</taxon>
        <taxon>Spermatophyta</taxon>
        <taxon>Magnoliopsida</taxon>
        <taxon>Liliopsida</taxon>
        <taxon>Acoraceae</taxon>
        <taxon>Acorus</taxon>
    </lineage>
</organism>
<dbReference type="InterPro" id="IPR001841">
    <property type="entry name" value="Znf_RING"/>
</dbReference>
<evidence type="ECO:0000256" key="3">
    <source>
        <dbReference type="ARBA" id="ARBA00004906"/>
    </source>
</evidence>
<comment type="subcellular location">
    <subcellularLocation>
        <location evidence="2">Membrane</location>
        <topology evidence="2">Single-pass membrane protein</topology>
    </subcellularLocation>
</comment>
<sequence length="586" mass="67245">MGILTFLSFIAFILQGVDAQSSPIPNLPDLSTATDPPSGPFRPSIAIVIAVFSIMFSLTFFLLTYIKCCRNSHLHNHNHSPFDMYDPLFIHSSRFSGVDKSVIESLPFFRFSSLKGSREGLECAVCLSRFDETETLRLLPKCKHAFHIDCIDKWLESHSTCPLCRDKVEVEDVMIFKYSNSSRFLRDPSERFEEANVELFIEREPDVNDGPSSLLSTSMRLIGSFRKTTKKEEMLMPEETRFLHKVKHRVVVSDVVLKNRWSDVNSSDLMYLNSEMLGVTTSQRFSSHTTTTTTSISIGSSSSDERKDMVAKIKEEMEKKRSLERKASFMNNSGTGVGKSSVDSRRIWGILQQPAIDVGDHKLVEGKGPKRVGALYVTCQLFKVYFKLGTVHLCRSVIRSIETARFFDFEEFPKRDQVTYMYYTGRLEVYNENFLAADQKLTYSLKNCSPHSEANIRMILKYLIPVRLSIGILPATSLLQQYNLVEYINIVQALKSGDLRLLRHALQEHEDRFLRSGVYLVLEKLELQVYQRLLKKIYIIQKAKDPSKAHQIKLEVLVKALKWLEKDMDVDEVLAIDLNLICFMWI</sequence>
<evidence type="ECO:0000259" key="19">
    <source>
        <dbReference type="PROSITE" id="PS50089"/>
    </source>
</evidence>
<dbReference type="GO" id="GO:0006368">
    <property type="term" value="P:transcription elongation by RNA polymerase II"/>
    <property type="evidence" value="ECO:0007669"/>
    <property type="project" value="TreeGrafter"/>
</dbReference>
<evidence type="ECO:0000256" key="5">
    <source>
        <dbReference type="ARBA" id="ARBA00022679"/>
    </source>
</evidence>
<dbReference type="SMART" id="SM01197">
    <property type="entry name" value="FANCL_C"/>
    <property type="match status" value="1"/>
</dbReference>
<dbReference type="InterPro" id="IPR045114">
    <property type="entry name" value="Csn12-like"/>
</dbReference>
<evidence type="ECO:0000256" key="1">
    <source>
        <dbReference type="ARBA" id="ARBA00000900"/>
    </source>
</evidence>
<evidence type="ECO:0000256" key="6">
    <source>
        <dbReference type="ARBA" id="ARBA00022692"/>
    </source>
</evidence>
<evidence type="ECO:0000256" key="18">
    <source>
        <dbReference type="SAM" id="SignalP"/>
    </source>
</evidence>
<dbReference type="GO" id="GO:0070390">
    <property type="term" value="C:transcription export complex 2"/>
    <property type="evidence" value="ECO:0007669"/>
    <property type="project" value="TreeGrafter"/>
</dbReference>
<proteinExistence type="inferred from homology"/>